<dbReference type="OrthoDB" id="3628853at2"/>
<dbReference type="EMBL" id="FLRH01000003">
    <property type="protein sequence ID" value="SBT64225.1"/>
    <property type="molecule type" value="Genomic_DNA"/>
</dbReference>
<name>A0A1A9B407_9ACTN</name>
<gene>
    <name evidence="1" type="ORF">GA0070622_1195</name>
</gene>
<protein>
    <submittedName>
        <fullName evidence="1">Uncharacterized protein</fullName>
    </submittedName>
</protein>
<proteinExistence type="predicted"/>
<evidence type="ECO:0000313" key="2">
    <source>
        <dbReference type="Proteomes" id="UP000199558"/>
    </source>
</evidence>
<dbReference type="Proteomes" id="UP000199558">
    <property type="component" value="Unassembled WGS sequence"/>
</dbReference>
<sequence length="187" mass="19840">MADQLAAPADLKNLLDDQDLPDAQVTLLIECATAVVQAAAGGQRIVEVVDDTAVLTAGPSQWLPLPQFPVQAVTSVDYNGSPIAAGAAGYRLHGTRLYRRCGWSDRPGDLIPVTVVYTHGYPDGAQELQLARSAVLGLIREIPGSPGGGIKSESVDDWSATYAAMSAQMDGTPALRAALRRQYGRRR</sequence>
<reference evidence="2" key="1">
    <citation type="submission" date="2016-06" db="EMBL/GenBank/DDBJ databases">
        <authorList>
            <person name="Varghese N."/>
            <person name="Submissions Spin"/>
        </authorList>
    </citation>
    <scope>NUCLEOTIDE SEQUENCE [LARGE SCALE GENOMIC DNA]</scope>
    <source>
        <strain evidence="2">DSM 45794</strain>
    </source>
</reference>
<organism evidence="1 2">
    <name type="scientific">Micromonospora sediminicola</name>
    <dbReference type="NCBI Taxonomy" id="946078"/>
    <lineage>
        <taxon>Bacteria</taxon>
        <taxon>Bacillati</taxon>
        <taxon>Actinomycetota</taxon>
        <taxon>Actinomycetes</taxon>
        <taxon>Micromonosporales</taxon>
        <taxon>Micromonosporaceae</taxon>
        <taxon>Micromonospora</taxon>
    </lineage>
</organism>
<dbReference type="AlphaFoldDB" id="A0A1A9B407"/>
<accession>A0A1A9B407</accession>
<dbReference type="STRING" id="946078.GA0070622_1195"/>
<evidence type="ECO:0000313" key="1">
    <source>
        <dbReference type="EMBL" id="SBT64225.1"/>
    </source>
</evidence>
<dbReference type="RefSeq" id="WP_091569708.1">
    <property type="nucleotide sequence ID" value="NZ_FLRH01000003.1"/>
</dbReference>
<keyword evidence="2" id="KW-1185">Reference proteome</keyword>